<organism evidence="2 3">
    <name type="scientific">Sphingomonas immobilis</name>
    <dbReference type="NCBI Taxonomy" id="3063997"/>
    <lineage>
        <taxon>Bacteria</taxon>
        <taxon>Pseudomonadati</taxon>
        <taxon>Pseudomonadota</taxon>
        <taxon>Alphaproteobacteria</taxon>
        <taxon>Sphingomonadales</taxon>
        <taxon>Sphingomonadaceae</taxon>
        <taxon>Sphingomonas</taxon>
    </lineage>
</organism>
<dbReference type="RefSeq" id="WP_304561247.1">
    <property type="nucleotide sequence ID" value="NZ_JAUQSZ010000006.1"/>
</dbReference>
<evidence type="ECO:0000313" key="2">
    <source>
        <dbReference type="EMBL" id="MDO7842795.1"/>
    </source>
</evidence>
<dbReference type="Gene3D" id="2.60.120.330">
    <property type="entry name" value="B-lactam Antibiotic, Isopenicillin N Synthase, Chain"/>
    <property type="match status" value="1"/>
</dbReference>
<feature type="domain" description="Aspartyl/asparaginy/proline hydroxylase" evidence="1">
    <location>
        <begin position="72"/>
        <end position="174"/>
    </location>
</feature>
<dbReference type="Pfam" id="PF05118">
    <property type="entry name" value="Asp_Arg_Hydrox"/>
    <property type="match status" value="1"/>
</dbReference>
<dbReference type="InterPro" id="IPR027443">
    <property type="entry name" value="IPNS-like_sf"/>
</dbReference>
<accession>A0ABT9A0L8</accession>
<sequence>MKLEVALREMFAYPIADILAAMPEEGDPVWAQFALRQTAYPVHKATRSIVLHWRGDGEDGPVFTFDYAPVALRKAVAACGETIRATLGGRLLQLMLTELPAGATVQRHVDGAPALVASHRCHLPVLTNDAVSFMIGGVDHHLEAGSVYEFDNTRPHAVFNRGETRRVHLICDVLP</sequence>
<comment type="caution">
    <text evidence="2">The sequence shown here is derived from an EMBL/GenBank/DDBJ whole genome shotgun (WGS) entry which is preliminary data.</text>
</comment>
<evidence type="ECO:0000259" key="1">
    <source>
        <dbReference type="Pfam" id="PF05118"/>
    </source>
</evidence>
<protein>
    <submittedName>
        <fullName evidence="2">Aspartyl/asparaginyl beta-hydroxylase domain-containing protein</fullName>
    </submittedName>
</protein>
<evidence type="ECO:0000313" key="3">
    <source>
        <dbReference type="Proteomes" id="UP001176468"/>
    </source>
</evidence>
<dbReference type="InterPro" id="IPR007803">
    <property type="entry name" value="Asp/Arg/Pro-Hydrxlase"/>
</dbReference>
<reference evidence="2" key="1">
    <citation type="submission" date="2023-07" db="EMBL/GenBank/DDBJ databases">
        <authorList>
            <person name="Kim M.K."/>
        </authorList>
    </citation>
    <scope>NUCLEOTIDE SEQUENCE</scope>
    <source>
        <strain evidence="2">CA1-15</strain>
    </source>
</reference>
<dbReference type="EMBL" id="JAUQSZ010000006">
    <property type="protein sequence ID" value="MDO7842795.1"/>
    <property type="molecule type" value="Genomic_DNA"/>
</dbReference>
<keyword evidence="3" id="KW-1185">Reference proteome</keyword>
<proteinExistence type="predicted"/>
<dbReference type="Proteomes" id="UP001176468">
    <property type="component" value="Unassembled WGS sequence"/>
</dbReference>
<name>A0ABT9A0L8_9SPHN</name>
<dbReference type="SUPFAM" id="SSF51197">
    <property type="entry name" value="Clavaminate synthase-like"/>
    <property type="match status" value="1"/>
</dbReference>
<gene>
    <name evidence="2" type="ORF">Q5H94_10685</name>
</gene>